<evidence type="ECO:0000313" key="4">
    <source>
        <dbReference type="Proteomes" id="UP001597033"/>
    </source>
</evidence>
<dbReference type="SUPFAM" id="SSF53474">
    <property type="entry name" value="alpha/beta-Hydrolases"/>
    <property type="match status" value="1"/>
</dbReference>
<dbReference type="GO" id="GO:0016787">
    <property type="term" value="F:hydrolase activity"/>
    <property type="evidence" value="ECO:0007669"/>
    <property type="project" value="UniProtKB-KW"/>
</dbReference>
<dbReference type="InterPro" id="IPR013595">
    <property type="entry name" value="Pept_S33_TAP-like_C"/>
</dbReference>
<gene>
    <name evidence="3" type="ORF">ACFQ2N_05985</name>
</gene>
<dbReference type="PANTHER" id="PTHR12277">
    <property type="entry name" value="ALPHA/BETA HYDROLASE DOMAIN-CONTAINING PROTEIN"/>
    <property type="match status" value="1"/>
</dbReference>
<evidence type="ECO:0000259" key="2">
    <source>
        <dbReference type="Pfam" id="PF08386"/>
    </source>
</evidence>
<dbReference type="InterPro" id="IPR000073">
    <property type="entry name" value="AB_hydrolase_1"/>
</dbReference>
<organism evidence="3 4">
    <name type="scientific">Pseudoxanthomonas kaohsiungensis</name>
    <dbReference type="NCBI Taxonomy" id="283923"/>
    <lineage>
        <taxon>Bacteria</taxon>
        <taxon>Pseudomonadati</taxon>
        <taxon>Pseudomonadota</taxon>
        <taxon>Gammaproteobacteria</taxon>
        <taxon>Lysobacterales</taxon>
        <taxon>Lysobacteraceae</taxon>
        <taxon>Pseudoxanthomonas</taxon>
    </lineage>
</organism>
<comment type="caution">
    <text evidence="3">The sequence shown here is derived from an EMBL/GenBank/DDBJ whole genome shotgun (WGS) entry which is preliminary data.</text>
</comment>
<reference evidence="4" key="1">
    <citation type="journal article" date="2019" name="Int. J. Syst. Evol. Microbiol.">
        <title>The Global Catalogue of Microorganisms (GCM) 10K type strain sequencing project: providing services to taxonomists for standard genome sequencing and annotation.</title>
        <authorList>
            <consortium name="The Broad Institute Genomics Platform"/>
            <consortium name="The Broad Institute Genome Sequencing Center for Infectious Disease"/>
            <person name="Wu L."/>
            <person name="Ma J."/>
        </authorList>
    </citation>
    <scope>NUCLEOTIDE SEQUENCE [LARGE SCALE GENOMIC DNA]</scope>
    <source>
        <strain evidence="4">CCUG 55854</strain>
    </source>
</reference>
<dbReference type="RefSeq" id="WP_162375545.1">
    <property type="nucleotide sequence ID" value="NZ_JBHTKN010000003.1"/>
</dbReference>
<accession>A0ABW3LU23</accession>
<dbReference type="PANTHER" id="PTHR12277:SF81">
    <property type="entry name" value="PROTEIN ABHD13"/>
    <property type="match status" value="1"/>
</dbReference>
<dbReference type="EMBL" id="JBHTKN010000003">
    <property type="protein sequence ID" value="MFD1041897.1"/>
    <property type="molecule type" value="Genomic_DNA"/>
</dbReference>
<protein>
    <submittedName>
        <fullName evidence="3">Alpha/beta hydrolase</fullName>
    </submittedName>
</protein>
<dbReference type="Pfam" id="PF08386">
    <property type="entry name" value="Abhydrolase_4"/>
    <property type="match status" value="1"/>
</dbReference>
<dbReference type="Proteomes" id="UP001597033">
    <property type="component" value="Unassembled WGS sequence"/>
</dbReference>
<feature type="domain" description="AB hydrolase-1" evidence="1">
    <location>
        <begin position="73"/>
        <end position="175"/>
    </location>
</feature>
<dbReference type="Pfam" id="PF00561">
    <property type="entry name" value="Abhydrolase_1"/>
    <property type="match status" value="1"/>
</dbReference>
<evidence type="ECO:0000313" key="3">
    <source>
        <dbReference type="EMBL" id="MFD1041897.1"/>
    </source>
</evidence>
<dbReference type="InterPro" id="IPR029058">
    <property type="entry name" value="AB_hydrolase_fold"/>
</dbReference>
<sequence length="274" mass="30054">MAERPRRWPVAARLGLLILLGYAAIAALLYARQDALVYYPAHTRVAATQTDFEVPVGDIRLRGWRVNPGRRDALLYFGGNAERVESWREPFADWFTDRTVYLVAYRGYGASDGEPSEAAILADALAIYDRVRRDHPDGDIGVVGRSLGSGVAAHVAAHRPVARLALVTPFDGLAEVGQAHYPWLPVRWLMHERYPSAELLQDFGGEVLVLRAGRDAVVPPANTDRLLQALPRPARVVDFAGAGHNDLSDDGRYGAALARFMRTADGPPPGATRR</sequence>
<name>A0ABW3LU23_9GAMM</name>
<keyword evidence="3" id="KW-0378">Hydrolase</keyword>
<evidence type="ECO:0000259" key="1">
    <source>
        <dbReference type="Pfam" id="PF00561"/>
    </source>
</evidence>
<proteinExistence type="predicted"/>
<feature type="domain" description="Peptidase S33 tripeptidyl aminopeptidase-like C-terminal" evidence="2">
    <location>
        <begin position="205"/>
        <end position="269"/>
    </location>
</feature>
<keyword evidence="4" id="KW-1185">Reference proteome</keyword>
<dbReference type="Gene3D" id="3.40.50.1820">
    <property type="entry name" value="alpha/beta hydrolase"/>
    <property type="match status" value="1"/>
</dbReference>